<dbReference type="EMBL" id="JAAAPK010000013">
    <property type="protein sequence ID" value="NBC45364.1"/>
    <property type="molecule type" value="Genomic_DNA"/>
</dbReference>
<dbReference type="RefSeq" id="WP_121717320.1">
    <property type="nucleotide sequence ID" value="NZ_CBCSLE010000209.1"/>
</dbReference>
<organism evidence="2 3">
    <name type="scientific">Corallococcus exiguus</name>
    <dbReference type="NCBI Taxonomy" id="83462"/>
    <lineage>
        <taxon>Bacteria</taxon>
        <taxon>Pseudomonadati</taxon>
        <taxon>Myxococcota</taxon>
        <taxon>Myxococcia</taxon>
        <taxon>Myxococcales</taxon>
        <taxon>Cystobacterineae</taxon>
        <taxon>Myxococcaceae</taxon>
        <taxon>Corallococcus</taxon>
    </lineage>
</organism>
<dbReference type="AlphaFoldDB" id="A0A7X4YII8"/>
<dbReference type="InterPro" id="IPR025351">
    <property type="entry name" value="Pvc16_N"/>
</dbReference>
<proteinExistence type="predicted"/>
<evidence type="ECO:0000313" key="2">
    <source>
        <dbReference type="EMBL" id="NBC45364.1"/>
    </source>
</evidence>
<name>A0A7X4YII8_9BACT</name>
<feature type="domain" description="Pvc16 N-terminal" evidence="1">
    <location>
        <begin position="42"/>
        <end position="185"/>
    </location>
</feature>
<evidence type="ECO:0000313" key="3">
    <source>
        <dbReference type="Proteomes" id="UP000537825"/>
    </source>
</evidence>
<comment type="caution">
    <text evidence="2">The sequence shown here is derived from an EMBL/GenBank/DDBJ whole genome shotgun (WGS) entry which is preliminary data.</text>
</comment>
<dbReference type="Proteomes" id="UP000537825">
    <property type="component" value="Unassembled WGS sequence"/>
</dbReference>
<reference evidence="2 3" key="1">
    <citation type="submission" date="2020-01" db="EMBL/GenBank/DDBJ databases">
        <title>The draft genome sequence of Corallococcus exiguus DSM 14696.</title>
        <authorList>
            <person name="Zhang X."/>
            <person name="Zhu H."/>
        </authorList>
    </citation>
    <scope>NUCLEOTIDE SEQUENCE [LARGE SCALE GENOMIC DNA]</scope>
    <source>
        <strain evidence="2 3">DSM 14696</strain>
    </source>
</reference>
<protein>
    <submittedName>
        <fullName evidence="2">DUF4255 domain-containing protein</fullName>
    </submittedName>
</protein>
<accession>A0A7X4YII8</accession>
<sequence length="197" mass="22278">MATYAAIPAIGQSILALLEQSRPKPEFEGAKFDLYQAANFKSPMKEGVSLFLYRIAPSTVRRNLTGRTDAKGRRTRRPLPLDLYYLLTPWAPTATRQHLLLGWCMRTLEDTPTLNSSFLNEHGRPAADTFLPDETVTLVYEPLSVQDMLNVWEIGKPDIQISATYIARMVVIESAMTDTELPLIQTRELEVRRLEGP</sequence>
<evidence type="ECO:0000259" key="1">
    <source>
        <dbReference type="Pfam" id="PF14065"/>
    </source>
</evidence>
<gene>
    <name evidence="2" type="ORF">GTZ93_36740</name>
</gene>
<dbReference type="Pfam" id="PF14065">
    <property type="entry name" value="Pvc16_N"/>
    <property type="match status" value="1"/>
</dbReference>
<keyword evidence="3" id="KW-1185">Reference proteome</keyword>